<gene>
    <name evidence="4" type="ORF">SAMN05444159_6125</name>
</gene>
<dbReference type="PANTHER" id="PTHR43000">
    <property type="entry name" value="DTDP-D-GLUCOSE 4,6-DEHYDRATASE-RELATED"/>
    <property type="match status" value="1"/>
</dbReference>
<organism evidence="4 5">
    <name type="scientific">Bradyrhizobium lablabi</name>
    <dbReference type="NCBI Taxonomy" id="722472"/>
    <lineage>
        <taxon>Bacteria</taxon>
        <taxon>Pseudomonadati</taxon>
        <taxon>Pseudomonadota</taxon>
        <taxon>Alphaproteobacteria</taxon>
        <taxon>Hyphomicrobiales</taxon>
        <taxon>Nitrobacteraceae</taxon>
        <taxon>Bradyrhizobium</taxon>
    </lineage>
</organism>
<proteinExistence type="inferred from homology"/>
<dbReference type="Proteomes" id="UP000189935">
    <property type="component" value="Chromosome I"/>
</dbReference>
<comment type="similarity">
    <text evidence="2">Belongs to the NAD(P)-dependent epimerase/dehydratase family.</text>
</comment>
<dbReference type="RefSeq" id="WP_079543352.1">
    <property type="nucleotide sequence ID" value="NZ_LT670844.1"/>
</dbReference>
<dbReference type="OrthoDB" id="7209874at2"/>
<evidence type="ECO:0000256" key="2">
    <source>
        <dbReference type="ARBA" id="ARBA00007637"/>
    </source>
</evidence>
<dbReference type="Gene3D" id="3.40.50.720">
    <property type="entry name" value="NAD(P)-binding Rossmann-like Domain"/>
    <property type="match status" value="1"/>
</dbReference>
<protein>
    <submittedName>
        <fullName evidence="4">Nucleoside-diphosphate-sugar epimerase</fullName>
    </submittedName>
</protein>
<feature type="domain" description="NAD-dependent epimerase/dehydratase" evidence="3">
    <location>
        <begin position="7"/>
        <end position="205"/>
    </location>
</feature>
<sequence length="273" mass="29679">MPGNRFTVIGGAGFIGSLLASYLRSSGSICTTPAKGDLKSLGRELGHVLYCAGTTADFRTRPFETVDAHVSLVNHVLARSRYQSFTYLSSTRVYIRTKTTSESTPIMVDPGDPEDLFNLSKLAGEALCRQYRDRNARSVRLSNVVGANFGSNDFLFSVIRDAVIRKHVVLQTTPDSEKDYIHCDDAVELITRIATQGTQPVYNVACGMNLTNSDIIGEVCRGSGASATFSPEARTIRFTPIEVGLIQSEFGFNARPVLPFIHELTLSAMASPG</sequence>
<dbReference type="InterPro" id="IPR036291">
    <property type="entry name" value="NAD(P)-bd_dom_sf"/>
</dbReference>
<dbReference type="AlphaFoldDB" id="A0A1M7BEB6"/>
<evidence type="ECO:0000313" key="5">
    <source>
        <dbReference type="Proteomes" id="UP000189935"/>
    </source>
</evidence>
<evidence type="ECO:0000256" key="1">
    <source>
        <dbReference type="ARBA" id="ARBA00005125"/>
    </source>
</evidence>
<evidence type="ECO:0000313" key="4">
    <source>
        <dbReference type="EMBL" id="SHL53293.1"/>
    </source>
</evidence>
<dbReference type="CDD" id="cd08946">
    <property type="entry name" value="SDR_e"/>
    <property type="match status" value="1"/>
</dbReference>
<evidence type="ECO:0000259" key="3">
    <source>
        <dbReference type="Pfam" id="PF01370"/>
    </source>
</evidence>
<reference evidence="4 5" key="1">
    <citation type="submission" date="2016-11" db="EMBL/GenBank/DDBJ databases">
        <authorList>
            <person name="Jaros S."/>
            <person name="Januszkiewicz K."/>
            <person name="Wedrychowicz H."/>
        </authorList>
    </citation>
    <scope>NUCLEOTIDE SEQUENCE [LARGE SCALE GENOMIC DNA]</scope>
    <source>
        <strain evidence="4 5">GAS499</strain>
    </source>
</reference>
<accession>A0A1M7BEB6</accession>
<dbReference type="Pfam" id="PF01370">
    <property type="entry name" value="Epimerase"/>
    <property type="match status" value="1"/>
</dbReference>
<comment type="pathway">
    <text evidence="1">Bacterial outer membrane biogenesis; LPS O-antigen biosynthesis.</text>
</comment>
<name>A0A1M7BEB6_9BRAD</name>
<dbReference type="EMBL" id="LT670844">
    <property type="protein sequence ID" value="SHL53293.1"/>
    <property type="molecule type" value="Genomic_DNA"/>
</dbReference>
<dbReference type="InterPro" id="IPR001509">
    <property type="entry name" value="Epimerase_deHydtase"/>
</dbReference>
<dbReference type="SUPFAM" id="SSF51735">
    <property type="entry name" value="NAD(P)-binding Rossmann-fold domains"/>
    <property type="match status" value="1"/>
</dbReference>